<feature type="domain" description="Carbohydrate kinase FGGY C-terminal" evidence="6">
    <location>
        <begin position="405"/>
        <end position="494"/>
    </location>
</feature>
<dbReference type="EC" id="2.7.1.17" evidence="4"/>
<evidence type="ECO:0000256" key="2">
    <source>
        <dbReference type="ARBA" id="ARBA00022679"/>
    </source>
</evidence>
<dbReference type="PANTHER" id="PTHR10196:SF57">
    <property type="entry name" value="XYLULOSE KINASE"/>
    <property type="match status" value="1"/>
</dbReference>
<name>A0A6P8WPB1_DROAB</name>
<keyword evidence="4" id="KW-0547">Nucleotide-binding</keyword>
<dbReference type="Gene3D" id="3.30.420.40">
    <property type="match status" value="2"/>
</dbReference>
<dbReference type="InterPro" id="IPR018485">
    <property type="entry name" value="FGGY_C"/>
</dbReference>
<dbReference type="GeneID" id="117565020"/>
<dbReference type="InterPro" id="IPR042024">
    <property type="entry name" value="D-XK_euk"/>
</dbReference>
<evidence type="ECO:0000256" key="1">
    <source>
        <dbReference type="ARBA" id="ARBA00009156"/>
    </source>
</evidence>
<evidence type="ECO:0000259" key="6">
    <source>
        <dbReference type="Pfam" id="PF02782"/>
    </source>
</evidence>
<evidence type="ECO:0000259" key="5">
    <source>
        <dbReference type="Pfam" id="PF00370"/>
    </source>
</evidence>
<dbReference type="GO" id="GO:0005829">
    <property type="term" value="C:cytosol"/>
    <property type="evidence" value="ECO:0007669"/>
    <property type="project" value="TreeGrafter"/>
</dbReference>
<dbReference type="RefSeq" id="XP_034099855.1">
    <property type="nucleotide sequence ID" value="XM_034243964.1"/>
</dbReference>
<feature type="domain" description="Carbohydrate kinase FGGY N-terminal" evidence="5">
    <location>
        <begin position="141"/>
        <end position="284"/>
    </location>
</feature>
<comment type="catalytic activity">
    <reaction evidence="4">
        <text>D-xylulose + ATP = D-xylulose 5-phosphate + ADP + H(+)</text>
        <dbReference type="Rhea" id="RHEA:10964"/>
        <dbReference type="ChEBI" id="CHEBI:15378"/>
        <dbReference type="ChEBI" id="CHEBI:17140"/>
        <dbReference type="ChEBI" id="CHEBI:30616"/>
        <dbReference type="ChEBI" id="CHEBI:57737"/>
        <dbReference type="ChEBI" id="CHEBI:456216"/>
        <dbReference type="EC" id="2.7.1.17"/>
    </reaction>
</comment>
<proteinExistence type="inferred from homology"/>
<keyword evidence="4" id="KW-0067">ATP-binding</keyword>
<comment type="function">
    <text evidence="4">Phosphorylates D-xylulose to produce D-xylulose 5-phosphate, a molecule that may play an important role in the regulation of glucose metabolism and lipogenesis.</text>
</comment>
<dbReference type="CDD" id="cd07776">
    <property type="entry name" value="ASKHA_NBD_FGGY_SpXK-like"/>
    <property type="match status" value="1"/>
</dbReference>
<evidence type="ECO:0000256" key="4">
    <source>
        <dbReference type="RuleBase" id="RU367058"/>
    </source>
</evidence>
<evidence type="ECO:0000313" key="7">
    <source>
        <dbReference type="Proteomes" id="UP000515160"/>
    </source>
</evidence>
<dbReference type="GO" id="GO:0042732">
    <property type="term" value="P:D-xylose metabolic process"/>
    <property type="evidence" value="ECO:0007669"/>
    <property type="project" value="UniProtKB-UniRule"/>
</dbReference>
<organism evidence="7 8">
    <name type="scientific">Drosophila albomicans</name>
    <name type="common">Fruit fly</name>
    <dbReference type="NCBI Taxonomy" id="7291"/>
    <lineage>
        <taxon>Eukaryota</taxon>
        <taxon>Metazoa</taxon>
        <taxon>Ecdysozoa</taxon>
        <taxon>Arthropoda</taxon>
        <taxon>Hexapoda</taxon>
        <taxon>Insecta</taxon>
        <taxon>Pterygota</taxon>
        <taxon>Neoptera</taxon>
        <taxon>Endopterygota</taxon>
        <taxon>Diptera</taxon>
        <taxon>Brachycera</taxon>
        <taxon>Muscomorpha</taxon>
        <taxon>Ephydroidea</taxon>
        <taxon>Drosophilidae</taxon>
        <taxon>Drosophila</taxon>
    </lineage>
</organism>
<keyword evidence="7" id="KW-1185">Reference proteome</keyword>
<keyword evidence="4" id="KW-0119">Carbohydrate metabolism</keyword>
<dbReference type="InterPro" id="IPR043129">
    <property type="entry name" value="ATPase_NBD"/>
</dbReference>
<dbReference type="Pfam" id="PF02782">
    <property type="entry name" value="FGGY_C"/>
    <property type="match status" value="1"/>
</dbReference>
<evidence type="ECO:0000313" key="8">
    <source>
        <dbReference type="RefSeq" id="XP_034099855.1"/>
    </source>
</evidence>
<dbReference type="AlphaFoldDB" id="A0A6P8WPB1"/>
<keyword evidence="3 4" id="KW-0418">Kinase</keyword>
<gene>
    <name evidence="8" type="primary">LOC117565020</name>
</gene>
<accession>A0A6P8WPB1</accession>
<dbReference type="GO" id="GO:0005524">
    <property type="term" value="F:ATP binding"/>
    <property type="evidence" value="ECO:0007669"/>
    <property type="project" value="UniProtKB-KW"/>
</dbReference>
<dbReference type="GO" id="GO:0004856">
    <property type="term" value="F:D-xylulokinase activity"/>
    <property type="evidence" value="ECO:0007669"/>
    <property type="project" value="UniProtKB-UniRule"/>
</dbReference>
<dbReference type="PANTHER" id="PTHR10196">
    <property type="entry name" value="SUGAR KINASE"/>
    <property type="match status" value="1"/>
</dbReference>
<dbReference type="OrthoDB" id="1728974at2759"/>
<comment type="similarity">
    <text evidence="1 4">Belongs to the FGGY kinase family.</text>
</comment>
<sequence length="573" mass="64638">MCHRLSKDYSKNSYLGLYMGLERLEAIVINSDLEVTFRAVVRYDVDLPEYRTTSGISQDAATNEFMANPVMYIKALDILFNCLESQGAELHRVAAIGGAAHHYGAVFWTDLGFRRLCGLNPMFRLHEQFTDDTFEMVSSPSWVDRASIPQCYDMEDDVGGVAAMVRITGAKCFGRLTGPLIRRVYEESPEQYERTVRISLMSSFLASLLVGNIGSIEFSDGSSMNLLDLNEKAWSEECLEACAPNLKQRLMQPIASNRLQGRIADYFVSRWNFRPDCMIVSTTGSSASMVAGLNLEENVLVLFLSQADKMLIHCKQRPQLEDASIICHPANIDEYIGLILIRNGCLVREAVCREIANGKWRLFNEMLASTPKGNAGNIEVRLDKMECTPEARGRLRWNSEINEMSDQALRGLENFEDLKYNARAVIEGQIMHRRVLATDAGIKLESITKIIALGRCTRNQHVLQIVADVFNTPVYIQEGPSPTLLGAAFRARYAFYEYREANCNCSRCNACWGSQPKLSYAEFFKHLPEKLKLIAEPSPDVEAIYGPLTDRIRSMLRMLAARTSINEKLIKYK</sequence>
<evidence type="ECO:0000256" key="3">
    <source>
        <dbReference type="ARBA" id="ARBA00022777"/>
    </source>
</evidence>
<dbReference type="SUPFAM" id="SSF53067">
    <property type="entry name" value="Actin-like ATPase domain"/>
    <property type="match status" value="2"/>
</dbReference>
<dbReference type="Pfam" id="PF00370">
    <property type="entry name" value="FGGY_N"/>
    <property type="match status" value="1"/>
</dbReference>
<dbReference type="GO" id="GO:0005997">
    <property type="term" value="P:xylulose metabolic process"/>
    <property type="evidence" value="ECO:0007669"/>
    <property type="project" value="UniProtKB-UniRule"/>
</dbReference>
<reference evidence="8" key="1">
    <citation type="submission" date="2025-08" db="UniProtKB">
        <authorList>
            <consortium name="RefSeq"/>
        </authorList>
    </citation>
    <scope>IDENTIFICATION</scope>
    <source>
        <strain evidence="8">15112-1751.03</strain>
        <tissue evidence="8">Whole Adult</tissue>
    </source>
</reference>
<protein>
    <recommendedName>
        <fullName evidence="4">Xylulose kinase</fullName>
        <ecNumber evidence="4">2.7.1.17</ecNumber>
    </recommendedName>
</protein>
<dbReference type="Proteomes" id="UP000515160">
    <property type="component" value="Chromosome 2L"/>
</dbReference>
<dbReference type="InterPro" id="IPR018484">
    <property type="entry name" value="FGGY_N"/>
</dbReference>
<keyword evidence="2 4" id="KW-0808">Transferase</keyword>
<keyword evidence="4" id="KW-0859">Xylose metabolism</keyword>